<gene>
    <name evidence="1" type="ORF">WQ57_06040</name>
</gene>
<keyword evidence="2" id="KW-1185">Reference proteome</keyword>
<dbReference type="AlphaFoldDB" id="A0A0M2SXL6"/>
<name>A0A0M2SXL6_9BACI</name>
<protein>
    <submittedName>
        <fullName evidence="1">Uncharacterized protein</fullName>
    </submittedName>
</protein>
<accession>A0A0M2SXL6</accession>
<dbReference type="EMBL" id="LAYY01000005">
    <property type="protein sequence ID" value="KKK38908.1"/>
    <property type="molecule type" value="Genomic_DNA"/>
</dbReference>
<organism evidence="1 2">
    <name type="scientific">Mesobacillus campisalis</name>
    <dbReference type="NCBI Taxonomy" id="1408103"/>
    <lineage>
        <taxon>Bacteria</taxon>
        <taxon>Bacillati</taxon>
        <taxon>Bacillota</taxon>
        <taxon>Bacilli</taxon>
        <taxon>Bacillales</taxon>
        <taxon>Bacillaceae</taxon>
        <taxon>Mesobacillus</taxon>
    </lineage>
</organism>
<reference evidence="1 2" key="1">
    <citation type="submission" date="2015-04" db="EMBL/GenBank/DDBJ databases">
        <title>Taxonomic description and genome sequence of Bacillus campisalis sp. nov., a novel member of the genus Bacillus isolated from solar saltern.</title>
        <authorList>
            <person name="Mathan Kumar R."/>
            <person name="Kaur G."/>
            <person name="Kumar A."/>
            <person name="Singh N.K."/>
            <person name="Kaur N."/>
            <person name="Kumar N."/>
            <person name="Mayilraj S."/>
        </authorList>
    </citation>
    <scope>NUCLEOTIDE SEQUENCE [LARGE SCALE GENOMIC DNA]</scope>
    <source>
        <strain evidence="1 2">SA2-6</strain>
    </source>
</reference>
<evidence type="ECO:0000313" key="1">
    <source>
        <dbReference type="EMBL" id="KKK38908.1"/>
    </source>
</evidence>
<dbReference type="Proteomes" id="UP000034166">
    <property type="component" value="Unassembled WGS sequence"/>
</dbReference>
<sequence length="68" mass="7183">MTVKVYSIGLKAGGLCCSGGGEDFARGGVNGDCRVAYVCWKLQRLRNGACHSPKNLVLQIVSQDAACH</sequence>
<proteinExistence type="predicted"/>
<comment type="caution">
    <text evidence="1">The sequence shown here is derived from an EMBL/GenBank/DDBJ whole genome shotgun (WGS) entry which is preliminary data.</text>
</comment>
<evidence type="ECO:0000313" key="2">
    <source>
        <dbReference type="Proteomes" id="UP000034166"/>
    </source>
</evidence>